<dbReference type="Gene3D" id="3.90.850.10">
    <property type="entry name" value="Fumarylacetoacetase-like, C-terminal domain"/>
    <property type="match status" value="1"/>
</dbReference>
<protein>
    <submittedName>
        <fullName evidence="4">2-keto-4-pentenoate hydratase/2-oxohepta-3-ene-1,7-dioic acid hydratase in catechol pathway</fullName>
    </submittedName>
</protein>
<feature type="domain" description="Fumarylacetoacetase-like C-terminal" evidence="3">
    <location>
        <begin position="79"/>
        <end position="308"/>
    </location>
</feature>
<dbReference type="InterPro" id="IPR011234">
    <property type="entry name" value="Fumarylacetoacetase-like_C"/>
</dbReference>
<proteinExistence type="inferred from homology"/>
<dbReference type="Proteomes" id="UP000294664">
    <property type="component" value="Unassembled WGS sequence"/>
</dbReference>
<dbReference type="GO" id="GO:0044281">
    <property type="term" value="P:small molecule metabolic process"/>
    <property type="evidence" value="ECO:0007669"/>
    <property type="project" value="UniProtKB-ARBA"/>
</dbReference>
<keyword evidence="5" id="KW-1185">Reference proteome</keyword>
<evidence type="ECO:0000256" key="2">
    <source>
        <dbReference type="ARBA" id="ARBA00022723"/>
    </source>
</evidence>
<dbReference type="EMBL" id="SMAI01000004">
    <property type="protein sequence ID" value="TCT05582.1"/>
    <property type="molecule type" value="Genomic_DNA"/>
</dbReference>
<evidence type="ECO:0000256" key="1">
    <source>
        <dbReference type="ARBA" id="ARBA00010211"/>
    </source>
</evidence>
<dbReference type="RefSeq" id="WP_132030924.1">
    <property type="nucleotide sequence ID" value="NZ_SMAI01000004.1"/>
</dbReference>
<dbReference type="PANTHER" id="PTHR42796">
    <property type="entry name" value="FUMARYLACETOACETATE HYDROLASE DOMAIN-CONTAINING PROTEIN 2A-RELATED"/>
    <property type="match status" value="1"/>
</dbReference>
<dbReference type="SUPFAM" id="SSF56529">
    <property type="entry name" value="FAH"/>
    <property type="match status" value="1"/>
</dbReference>
<dbReference type="InterPro" id="IPR051121">
    <property type="entry name" value="FAH"/>
</dbReference>
<dbReference type="PANTHER" id="PTHR42796:SF4">
    <property type="entry name" value="FUMARYLACETOACETATE HYDROLASE DOMAIN-CONTAINING PROTEIN 2A"/>
    <property type="match status" value="1"/>
</dbReference>
<evidence type="ECO:0000259" key="3">
    <source>
        <dbReference type="Pfam" id="PF01557"/>
    </source>
</evidence>
<accession>A0A4R3LY54</accession>
<dbReference type="OrthoDB" id="5197601at2"/>
<dbReference type="InterPro" id="IPR036663">
    <property type="entry name" value="Fumarylacetoacetase_C_sf"/>
</dbReference>
<evidence type="ECO:0000313" key="4">
    <source>
        <dbReference type="EMBL" id="TCT05582.1"/>
    </source>
</evidence>
<organism evidence="4 5">
    <name type="scientific">Aquabacter spiritensis</name>
    <dbReference type="NCBI Taxonomy" id="933073"/>
    <lineage>
        <taxon>Bacteria</taxon>
        <taxon>Pseudomonadati</taxon>
        <taxon>Pseudomonadota</taxon>
        <taxon>Alphaproteobacteria</taxon>
        <taxon>Hyphomicrobiales</taxon>
        <taxon>Xanthobacteraceae</taxon>
        <taxon>Aquabacter</taxon>
    </lineage>
</organism>
<comment type="similarity">
    <text evidence="1">Belongs to the FAH family.</text>
</comment>
<keyword evidence="2" id="KW-0479">Metal-binding</keyword>
<name>A0A4R3LY54_9HYPH</name>
<sequence>MRLITFKVAGGARLGAQIDGTVVDLQAADGGTDGLFADMLSFIRSGAAGRARAEAAIASGKARLPAADAPLLAPLRPSTILCAGSNYHAHNAEKKDSPTSGKEPEFFVKTADCVVGPDEPILFDERLTRKLDCETELAVVMGTPGRHIPVARALDHVFGYTIVNDVTARDRQVRTNEQGFTWYELGRGKAFDTSAPLGPCIVTADEIGDPQKLDLKTRINGDLRQSSNTADMIWSCAELIHFFSINFTLQPGMVIITGTPAGTAWSTDTELGGKWRNLPGLVPATRYCLPGDVVECDLEKIGTLRNPVAGA</sequence>
<dbReference type="GO" id="GO:0046872">
    <property type="term" value="F:metal ion binding"/>
    <property type="evidence" value="ECO:0007669"/>
    <property type="project" value="UniProtKB-KW"/>
</dbReference>
<gene>
    <name evidence="4" type="ORF">EDC64_104139</name>
</gene>
<dbReference type="Pfam" id="PF01557">
    <property type="entry name" value="FAA_hydrolase"/>
    <property type="match status" value="1"/>
</dbReference>
<evidence type="ECO:0000313" key="5">
    <source>
        <dbReference type="Proteomes" id="UP000294664"/>
    </source>
</evidence>
<reference evidence="4 5" key="1">
    <citation type="submission" date="2019-03" db="EMBL/GenBank/DDBJ databases">
        <title>Genomic Encyclopedia of Type Strains, Phase IV (KMG-IV): sequencing the most valuable type-strain genomes for metagenomic binning, comparative biology and taxonomic classification.</title>
        <authorList>
            <person name="Goeker M."/>
        </authorList>
    </citation>
    <scope>NUCLEOTIDE SEQUENCE [LARGE SCALE GENOMIC DNA]</scope>
    <source>
        <strain evidence="4 5">DSM 9035</strain>
    </source>
</reference>
<dbReference type="AlphaFoldDB" id="A0A4R3LY54"/>
<comment type="caution">
    <text evidence="4">The sequence shown here is derived from an EMBL/GenBank/DDBJ whole genome shotgun (WGS) entry which is preliminary data.</text>
</comment>
<dbReference type="GO" id="GO:0003824">
    <property type="term" value="F:catalytic activity"/>
    <property type="evidence" value="ECO:0007669"/>
    <property type="project" value="InterPro"/>
</dbReference>